<organism evidence="2 3">
    <name type="scientific">Hyphomonas johnsonii MHS-2</name>
    <dbReference type="NCBI Taxonomy" id="1280950"/>
    <lineage>
        <taxon>Bacteria</taxon>
        <taxon>Pseudomonadati</taxon>
        <taxon>Pseudomonadota</taxon>
        <taxon>Alphaproteobacteria</taxon>
        <taxon>Hyphomonadales</taxon>
        <taxon>Hyphomonadaceae</taxon>
        <taxon>Hyphomonas</taxon>
    </lineage>
</organism>
<keyword evidence="1" id="KW-0812">Transmembrane</keyword>
<proteinExistence type="predicted"/>
<evidence type="ECO:0000313" key="3">
    <source>
        <dbReference type="Proteomes" id="UP000025171"/>
    </source>
</evidence>
<comment type="caution">
    <text evidence="2">The sequence shown here is derived from an EMBL/GenBank/DDBJ whole genome shotgun (WGS) entry which is preliminary data.</text>
</comment>
<gene>
    <name evidence="2" type="ORF">HJO_06485</name>
</gene>
<keyword evidence="1" id="KW-0472">Membrane</keyword>
<evidence type="ECO:0000256" key="1">
    <source>
        <dbReference type="SAM" id="Phobius"/>
    </source>
</evidence>
<feature type="transmembrane region" description="Helical" evidence="1">
    <location>
        <begin position="52"/>
        <end position="71"/>
    </location>
</feature>
<feature type="transmembrane region" description="Helical" evidence="1">
    <location>
        <begin position="12"/>
        <end position="32"/>
    </location>
</feature>
<name>A0A059FS41_9PROT</name>
<dbReference type="AlphaFoldDB" id="A0A059FS41"/>
<dbReference type="PATRIC" id="fig|1280950.3.peg.1306"/>
<sequence length="74" mass="7733">MVSTLLTGRPRQVVFLTGWLPVVGLAVIASGFELTAGHVCPLAFAVLPQCYVSLILAILIGGTWASGLLHFGDP</sequence>
<reference evidence="2 3" key="1">
    <citation type="journal article" date="2014" name="Antonie Van Leeuwenhoek">
        <title>Hyphomonas beringensis sp. nov. and Hyphomonas chukchiensis sp. nov., isolated from surface seawater of the Bering Sea and Chukchi Sea.</title>
        <authorList>
            <person name="Li C."/>
            <person name="Lai Q."/>
            <person name="Li G."/>
            <person name="Dong C."/>
            <person name="Wang J."/>
            <person name="Liao Y."/>
            <person name="Shao Z."/>
        </authorList>
    </citation>
    <scope>NUCLEOTIDE SEQUENCE [LARGE SCALE GENOMIC DNA]</scope>
    <source>
        <strain evidence="2 3">MHS-2</strain>
    </source>
</reference>
<keyword evidence="3" id="KW-1185">Reference proteome</keyword>
<accession>A0A059FS41</accession>
<dbReference type="Proteomes" id="UP000025171">
    <property type="component" value="Unassembled WGS sequence"/>
</dbReference>
<dbReference type="EMBL" id="ARYK01000002">
    <property type="protein sequence ID" value="KCZ93480.1"/>
    <property type="molecule type" value="Genomic_DNA"/>
</dbReference>
<dbReference type="STRING" id="1280950.HJO_06485"/>
<protein>
    <submittedName>
        <fullName evidence="2">Uncharacterized protein</fullName>
    </submittedName>
</protein>
<evidence type="ECO:0000313" key="2">
    <source>
        <dbReference type="EMBL" id="KCZ93480.1"/>
    </source>
</evidence>
<dbReference type="RefSeq" id="WP_162173786.1">
    <property type="nucleotide sequence ID" value="NZ_ARYK01000002.1"/>
</dbReference>
<keyword evidence="1" id="KW-1133">Transmembrane helix</keyword>